<dbReference type="OrthoDB" id="8963703at2"/>
<keyword evidence="3" id="KW-1185">Reference proteome</keyword>
<evidence type="ECO:0000256" key="1">
    <source>
        <dbReference type="SAM" id="MobiDB-lite"/>
    </source>
</evidence>
<evidence type="ECO:0000313" key="3">
    <source>
        <dbReference type="Proteomes" id="UP000291078"/>
    </source>
</evidence>
<reference evidence="2 3" key="1">
    <citation type="journal article" date="2015" name="Stand. Genomic Sci.">
        <title>Genomic Encyclopedia of Bacterial and Archaeal Type Strains, Phase III: the genomes of soil and plant-associated and newly described type strains.</title>
        <authorList>
            <person name="Whitman W.B."/>
            <person name="Woyke T."/>
            <person name="Klenk H.P."/>
            <person name="Zhou Y."/>
            <person name="Lilburn T.G."/>
            <person name="Beck B.J."/>
            <person name="De Vos P."/>
            <person name="Vandamme P."/>
            <person name="Eisen J.A."/>
            <person name="Garrity G."/>
            <person name="Hugenholtz P."/>
            <person name="Kyrpides N.C."/>
        </authorList>
    </citation>
    <scope>NUCLEOTIDE SEQUENCE [LARGE SCALE GENOMIC DNA]</scope>
    <source>
        <strain evidence="2 3">ASC-9842</strain>
    </source>
</reference>
<dbReference type="RefSeq" id="WP_130393547.1">
    <property type="nucleotide sequence ID" value="NZ_SGXM01000010.1"/>
</dbReference>
<accession>A0A4Q7RCB6</accession>
<dbReference type="NCBIfam" id="NF045537">
    <property type="entry name" value="phasin_PhaP7"/>
    <property type="match status" value="1"/>
</dbReference>
<organism evidence="2 3">
    <name type="scientific">Cupriavidus agavae</name>
    <dbReference type="NCBI Taxonomy" id="1001822"/>
    <lineage>
        <taxon>Bacteria</taxon>
        <taxon>Pseudomonadati</taxon>
        <taxon>Pseudomonadota</taxon>
        <taxon>Betaproteobacteria</taxon>
        <taxon>Burkholderiales</taxon>
        <taxon>Burkholderiaceae</taxon>
        <taxon>Cupriavidus</taxon>
    </lineage>
</organism>
<sequence length="176" mass="19353">MPGNPSTSFPTFPGFPAFPFAPVSAFTPFAPFAPFASLASFNPLAQLPQFATLDQDVVKSWYKFVGLNTDFTKSMTEEAQFDWASWFVPQDPEEMVARQWTSQMPFLSIPLHYATSMMELGAATQRAWMDAWGRMLNVPGLAAEAGEAVGEAADAITDVPASSIRETPKPRKDRAH</sequence>
<name>A0A4Q7RCB6_9BURK</name>
<evidence type="ECO:0000313" key="2">
    <source>
        <dbReference type="EMBL" id="RZT30805.1"/>
    </source>
</evidence>
<dbReference type="Proteomes" id="UP000291078">
    <property type="component" value="Unassembled WGS sequence"/>
</dbReference>
<dbReference type="AlphaFoldDB" id="A0A4Q7RCB6"/>
<evidence type="ECO:0008006" key="4">
    <source>
        <dbReference type="Google" id="ProtNLM"/>
    </source>
</evidence>
<feature type="region of interest" description="Disordered" evidence="1">
    <location>
        <begin position="157"/>
        <end position="176"/>
    </location>
</feature>
<protein>
    <recommendedName>
        <fullName evidence="4">Phasin domain-containing protein</fullName>
    </recommendedName>
</protein>
<comment type="caution">
    <text evidence="2">The sequence shown here is derived from an EMBL/GenBank/DDBJ whole genome shotgun (WGS) entry which is preliminary data.</text>
</comment>
<proteinExistence type="predicted"/>
<feature type="compositionally biased region" description="Basic and acidic residues" evidence="1">
    <location>
        <begin position="166"/>
        <end position="176"/>
    </location>
</feature>
<gene>
    <name evidence="2" type="ORF">EV147_4653</name>
</gene>
<dbReference type="EMBL" id="SGXM01000010">
    <property type="protein sequence ID" value="RZT30805.1"/>
    <property type="molecule type" value="Genomic_DNA"/>
</dbReference>